<feature type="chain" id="PRO_5046265202" evidence="2">
    <location>
        <begin position="26"/>
        <end position="210"/>
    </location>
</feature>
<proteinExistence type="predicted"/>
<evidence type="ECO:0000256" key="2">
    <source>
        <dbReference type="SAM" id="SignalP"/>
    </source>
</evidence>
<keyword evidence="5" id="KW-1185">Reference proteome</keyword>
<evidence type="ECO:0000259" key="3">
    <source>
        <dbReference type="SMART" id="SM00909"/>
    </source>
</evidence>
<feature type="signal peptide" evidence="2">
    <location>
        <begin position="1"/>
        <end position="25"/>
    </location>
</feature>
<dbReference type="EMBL" id="JACSQZ010000100">
    <property type="protein sequence ID" value="MBD7916568.1"/>
    <property type="molecule type" value="Genomic_DNA"/>
</dbReference>
<dbReference type="SMART" id="SM00909">
    <property type="entry name" value="Germane"/>
    <property type="match status" value="1"/>
</dbReference>
<protein>
    <submittedName>
        <fullName evidence="4">GerMN domain-containing protein</fullName>
    </submittedName>
</protein>
<evidence type="ECO:0000313" key="5">
    <source>
        <dbReference type="Proteomes" id="UP000640335"/>
    </source>
</evidence>
<dbReference type="Pfam" id="PF10646">
    <property type="entry name" value="Germane"/>
    <property type="match status" value="1"/>
</dbReference>
<keyword evidence="2" id="KW-0732">Signal</keyword>
<feature type="domain" description="GerMN" evidence="3">
    <location>
        <begin position="101"/>
        <end position="190"/>
    </location>
</feature>
<dbReference type="RefSeq" id="WP_191751307.1">
    <property type="nucleotide sequence ID" value="NZ_JACSQZ010000100.1"/>
</dbReference>
<evidence type="ECO:0000256" key="1">
    <source>
        <dbReference type="SAM" id="MobiDB-lite"/>
    </source>
</evidence>
<gene>
    <name evidence="4" type="ORF">H9660_15655</name>
</gene>
<name>A0ABR8Q812_9CLOT</name>
<organism evidence="4 5">
    <name type="scientific">Clostridium gallinarum</name>
    <dbReference type="NCBI Taxonomy" id="2762246"/>
    <lineage>
        <taxon>Bacteria</taxon>
        <taxon>Bacillati</taxon>
        <taxon>Bacillota</taxon>
        <taxon>Clostridia</taxon>
        <taxon>Eubacteriales</taxon>
        <taxon>Clostridiaceae</taxon>
        <taxon>Clostridium</taxon>
    </lineage>
</organism>
<dbReference type="InterPro" id="IPR019606">
    <property type="entry name" value="GerMN"/>
</dbReference>
<dbReference type="Proteomes" id="UP000640335">
    <property type="component" value="Unassembled WGS sequence"/>
</dbReference>
<reference evidence="4 5" key="1">
    <citation type="submission" date="2020-08" db="EMBL/GenBank/DDBJ databases">
        <title>A Genomic Blueprint of the Chicken Gut Microbiome.</title>
        <authorList>
            <person name="Gilroy R."/>
            <person name="Ravi A."/>
            <person name="Getino M."/>
            <person name="Pursley I."/>
            <person name="Horton D.L."/>
            <person name="Alikhan N.-F."/>
            <person name="Baker D."/>
            <person name="Gharbi K."/>
            <person name="Hall N."/>
            <person name="Watson M."/>
            <person name="Adriaenssens E.M."/>
            <person name="Foster-Nyarko E."/>
            <person name="Jarju S."/>
            <person name="Secka A."/>
            <person name="Antonio M."/>
            <person name="Oren A."/>
            <person name="Chaudhuri R."/>
            <person name="La Ragione R.M."/>
            <person name="Hildebrand F."/>
            <person name="Pallen M.J."/>
        </authorList>
    </citation>
    <scope>NUCLEOTIDE SEQUENCE [LARGE SCALE GENOMIC DNA]</scope>
    <source>
        <strain evidence="4 5">Sa3CUN1</strain>
    </source>
</reference>
<sequence>MKKKIIAILLSLSIPFSMISCKESAKNVTTQNNNLASSANESSDKANSSNESNNEVSNVNNNADNKEDIKEANANIYYYDAVNDKIVYINKVIKIEEKMTATALVDELKKSPNSDIAPAISNEINLNSANVDEESSTITLDFSSNFVQAQNLGGGAESSTIKAICNTFGSYFKVDNVIITLDGEPYSSGHILMSEGESFKVDLDNSSPLN</sequence>
<feature type="compositionally biased region" description="Low complexity" evidence="1">
    <location>
        <begin position="35"/>
        <end position="63"/>
    </location>
</feature>
<comment type="caution">
    <text evidence="4">The sequence shown here is derived from an EMBL/GenBank/DDBJ whole genome shotgun (WGS) entry which is preliminary data.</text>
</comment>
<feature type="region of interest" description="Disordered" evidence="1">
    <location>
        <begin position="35"/>
        <end position="65"/>
    </location>
</feature>
<accession>A0ABR8Q812</accession>
<dbReference type="PROSITE" id="PS51257">
    <property type="entry name" value="PROKAR_LIPOPROTEIN"/>
    <property type="match status" value="1"/>
</dbReference>
<evidence type="ECO:0000313" key="4">
    <source>
        <dbReference type="EMBL" id="MBD7916568.1"/>
    </source>
</evidence>